<protein>
    <submittedName>
        <fullName evidence="2">Capsid protein</fullName>
    </submittedName>
</protein>
<dbReference type="SUPFAM" id="SSF101257">
    <property type="entry name" value="Flavivirus capsid protein C"/>
    <property type="match status" value="1"/>
</dbReference>
<dbReference type="Gene3D" id="1.10.10.930">
    <property type="match status" value="1"/>
</dbReference>
<dbReference type="Pfam" id="PF01003">
    <property type="entry name" value="Flavi_capsid"/>
    <property type="match status" value="1"/>
</dbReference>
<dbReference type="GO" id="GO:0019028">
    <property type="term" value="C:viral capsid"/>
    <property type="evidence" value="ECO:0007669"/>
    <property type="project" value="InterPro"/>
</dbReference>
<feature type="domain" description="Capsid protein C flavivirus" evidence="1">
    <location>
        <begin position="2"/>
        <end position="64"/>
    </location>
</feature>
<dbReference type="InterPro" id="IPR001122">
    <property type="entry name" value="Flavi_capsidC"/>
</dbReference>
<evidence type="ECO:0000259" key="1">
    <source>
        <dbReference type="Pfam" id="PF01003"/>
    </source>
</evidence>
<organism evidence="2">
    <name type="scientific">Dengue virus type 3</name>
    <name type="common">DENV-3</name>
    <dbReference type="NCBI Taxonomy" id="11069"/>
    <lineage>
        <taxon>Viruses</taxon>
        <taxon>Riboviria</taxon>
        <taxon>Orthornavirae</taxon>
        <taxon>Kitrinoviricota</taxon>
        <taxon>Flasuviricetes</taxon>
        <taxon>Amarillovirales</taxon>
        <taxon>Flaviviridae</taxon>
        <taxon>Orthoflavivirus</taxon>
        <taxon>Orthoflavivirus denguei</taxon>
        <taxon>Dengue virus</taxon>
    </lineage>
</organism>
<name>A0A1B4XSU8_DENV3</name>
<evidence type="ECO:0000313" key="2">
    <source>
        <dbReference type="EMBL" id="BAV37879.1"/>
    </source>
</evidence>
<reference evidence="2" key="1">
    <citation type="submission" date="2016-01" db="EMBL/GenBank/DDBJ databases">
        <title>Prevalence of Dengue serotype in Bihar, Patna.</title>
        <authorList>
            <person name="Kalyani"/>
            <person name="Sahoo G.C."/>
            <person name="Rana S."/>
            <person name="Ansari Y."/>
            <person name="Kumar R."/>
            <person name="Mansuri R."/>
            <person name="Das P."/>
        </authorList>
    </citation>
    <scope>NUCLEOTIDE SEQUENCE</scope>
    <source>
        <strain evidence="2">RMRIVIRO003</strain>
    </source>
</reference>
<proteinExistence type="predicted"/>
<dbReference type="EMBL" id="LC114465">
    <property type="protein sequence ID" value="BAV37879.1"/>
    <property type="molecule type" value="Genomic_RNA"/>
</dbReference>
<sequence>MNGQGPMKLVMAFIAFRFCAIPPTAGVLARWGTFKNSGAIKVLKGFKNEISNMLSIINKRKKTSLCLMMMLP</sequence>
<dbReference type="InterPro" id="IPR037172">
    <property type="entry name" value="Flavi_capsidC_sf"/>
</dbReference>
<accession>A0A1B4XSU8</accession>
<dbReference type="GO" id="GO:0005198">
    <property type="term" value="F:structural molecule activity"/>
    <property type="evidence" value="ECO:0007669"/>
    <property type="project" value="InterPro"/>
</dbReference>